<dbReference type="Gene3D" id="3.20.20.140">
    <property type="entry name" value="Metal-dependent hydrolases"/>
    <property type="match status" value="1"/>
</dbReference>
<protein>
    <submittedName>
        <fullName evidence="1">Dipeptidase</fullName>
    </submittedName>
</protein>
<dbReference type="InterPro" id="IPR032466">
    <property type="entry name" value="Metal_Hydrolase"/>
</dbReference>
<sequence length="314" mass="34192">MELFDGHCDTLTRCLREGTRLGRNPGNIDLERGRGLGRWAQFFALFHEPDVIPSGGASPETVFEVGCRFFQQELEANAEQIVQCRTGAEIQAALDSGKCAALLSVEGAELLGCSLEGLERAWQQGVRAVGLTWNHANALSGSIAQEPERGLSPQGRAFVERMGELGMLVDVSHLSDPGFWEVAELVKGPFVATHSNARSLCPQMRNLTDDMFRAIAHKKGAVGINLFRGFVGEPATLDQVVAHIEHFLALGGEETVCIGGDLDGCGDCLPDGISGIQDFTLLYEALLRRNYTETLVHAIFFDNLMRVVNEVCTM</sequence>
<dbReference type="CDD" id="cd01301">
    <property type="entry name" value="rDP_like"/>
    <property type="match status" value="1"/>
</dbReference>
<gene>
    <name evidence="1" type="ORF">H9841_10930</name>
</gene>
<dbReference type="GO" id="GO:0070573">
    <property type="term" value="F:metallodipeptidase activity"/>
    <property type="evidence" value="ECO:0007669"/>
    <property type="project" value="InterPro"/>
</dbReference>
<dbReference type="InterPro" id="IPR008257">
    <property type="entry name" value="Pept_M19"/>
</dbReference>
<reference evidence="1" key="2">
    <citation type="submission" date="2021-04" db="EMBL/GenBank/DDBJ databases">
        <authorList>
            <person name="Gilroy R."/>
        </authorList>
    </citation>
    <scope>NUCLEOTIDE SEQUENCE</scope>
    <source>
        <strain evidence="1">ChiBcec16_6824</strain>
    </source>
</reference>
<accession>A0A9D2BZI7</accession>
<evidence type="ECO:0000313" key="2">
    <source>
        <dbReference type="Proteomes" id="UP000823868"/>
    </source>
</evidence>
<evidence type="ECO:0000313" key="1">
    <source>
        <dbReference type="EMBL" id="HIY22397.1"/>
    </source>
</evidence>
<dbReference type="Proteomes" id="UP000823868">
    <property type="component" value="Unassembled WGS sequence"/>
</dbReference>
<comment type="caution">
    <text evidence="1">The sequence shown here is derived from an EMBL/GenBank/DDBJ whole genome shotgun (WGS) entry which is preliminary data.</text>
</comment>
<proteinExistence type="predicted"/>
<name>A0A9D2BZI7_9FIRM</name>
<dbReference type="AlphaFoldDB" id="A0A9D2BZI7"/>
<dbReference type="PANTHER" id="PTHR10443:SF12">
    <property type="entry name" value="DIPEPTIDASE"/>
    <property type="match status" value="1"/>
</dbReference>
<dbReference type="PROSITE" id="PS51365">
    <property type="entry name" value="RENAL_DIPEPTIDASE_2"/>
    <property type="match status" value="1"/>
</dbReference>
<organism evidence="1 2">
    <name type="scientific">Candidatus Flavonifractor merdigallinarum</name>
    <dbReference type="NCBI Taxonomy" id="2838589"/>
    <lineage>
        <taxon>Bacteria</taxon>
        <taxon>Bacillati</taxon>
        <taxon>Bacillota</taxon>
        <taxon>Clostridia</taxon>
        <taxon>Eubacteriales</taxon>
        <taxon>Oscillospiraceae</taxon>
        <taxon>Flavonifractor</taxon>
    </lineage>
</organism>
<dbReference type="Pfam" id="PF01244">
    <property type="entry name" value="Peptidase_M19"/>
    <property type="match status" value="1"/>
</dbReference>
<dbReference type="PANTHER" id="PTHR10443">
    <property type="entry name" value="MICROSOMAL DIPEPTIDASE"/>
    <property type="match status" value="1"/>
</dbReference>
<dbReference type="EMBL" id="DXDX01000198">
    <property type="protein sequence ID" value="HIY22397.1"/>
    <property type="molecule type" value="Genomic_DNA"/>
</dbReference>
<dbReference type="GO" id="GO:0006508">
    <property type="term" value="P:proteolysis"/>
    <property type="evidence" value="ECO:0007669"/>
    <property type="project" value="InterPro"/>
</dbReference>
<dbReference type="SUPFAM" id="SSF51556">
    <property type="entry name" value="Metallo-dependent hydrolases"/>
    <property type="match status" value="1"/>
</dbReference>
<reference evidence="1" key="1">
    <citation type="journal article" date="2021" name="PeerJ">
        <title>Extensive microbial diversity within the chicken gut microbiome revealed by metagenomics and culture.</title>
        <authorList>
            <person name="Gilroy R."/>
            <person name="Ravi A."/>
            <person name="Getino M."/>
            <person name="Pursley I."/>
            <person name="Horton D.L."/>
            <person name="Alikhan N.F."/>
            <person name="Baker D."/>
            <person name="Gharbi K."/>
            <person name="Hall N."/>
            <person name="Watson M."/>
            <person name="Adriaenssens E.M."/>
            <person name="Foster-Nyarko E."/>
            <person name="Jarju S."/>
            <person name="Secka A."/>
            <person name="Antonio M."/>
            <person name="Oren A."/>
            <person name="Chaudhuri R.R."/>
            <person name="La Ragione R."/>
            <person name="Hildebrand F."/>
            <person name="Pallen M.J."/>
        </authorList>
    </citation>
    <scope>NUCLEOTIDE SEQUENCE</scope>
    <source>
        <strain evidence="1">ChiBcec16_6824</strain>
    </source>
</reference>